<evidence type="ECO:0000313" key="2">
    <source>
        <dbReference type="EMBL" id="QTC91113.1"/>
    </source>
</evidence>
<dbReference type="RefSeq" id="WP_207870133.1">
    <property type="nucleotide sequence ID" value="NZ_CP062222.1"/>
</dbReference>
<organism evidence="2 3">
    <name type="scientific">Brevundimonas goettingensis</name>
    <dbReference type="NCBI Taxonomy" id="2774190"/>
    <lineage>
        <taxon>Bacteria</taxon>
        <taxon>Pseudomonadati</taxon>
        <taxon>Pseudomonadota</taxon>
        <taxon>Alphaproteobacteria</taxon>
        <taxon>Caulobacterales</taxon>
        <taxon>Caulobacteraceae</taxon>
        <taxon>Brevundimonas</taxon>
    </lineage>
</organism>
<evidence type="ECO:0000256" key="1">
    <source>
        <dbReference type="SAM" id="Phobius"/>
    </source>
</evidence>
<feature type="transmembrane region" description="Helical" evidence="1">
    <location>
        <begin position="77"/>
        <end position="100"/>
    </location>
</feature>
<reference evidence="2" key="1">
    <citation type="submission" date="2020-09" db="EMBL/GenBank/DDBJ databases">
        <title>Brevundimonas sp. LVF2 isolated from a puddle in Goettingen, Germany.</title>
        <authorList>
            <person name="Friedrich I."/>
            <person name="Klassen A."/>
            <person name="Hannes N."/>
            <person name="Schneider D."/>
            <person name="Hertel R."/>
            <person name="Daniel R."/>
        </authorList>
    </citation>
    <scope>NUCLEOTIDE SEQUENCE</scope>
    <source>
        <strain evidence="2">LVF2</strain>
    </source>
</reference>
<accession>A0A975BZS6</accession>
<dbReference type="EMBL" id="CP062222">
    <property type="protein sequence ID" value="QTC91113.1"/>
    <property type="molecule type" value="Genomic_DNA"/>
</dbReference>
<gene>
    <name evidence="2" type="ORF">IFJ75_18210</name>
</gene>
<keyword evidence="1" id="KW-0472">Membrane</keyword>
<dbReference type="KEGG" id="bgoe:IFJ75_18210"/>
<sequence>MTRADFLARLKRGLVGLPTSTAADILNDYEAHFDDGKAAGRSEAEVADALGDPDRLARELKAEAGVKRWTQEQTPSAAAGAVFAVLGLGAIDIIILLPILMGVIGTLFGCFVAVIALFGSGLGVMVAGPFAGFPGGGLAAFFIGLGLMACAVTVGALLSIATILLVNGLIWFARLHYRLLKPALEPHAVNSTSGDPA</sequence>
<dbReference type="Pfam" id="PF22564">
    <property type="entry name" value="HAAS"/>
    <property type="match status" value="1"/>
</dbReference>
<dbReference type="AlphaFoldDB" id="A0A975BZS6"/>
<evidence type="ECO:0000313" key="3">
    <source>
        <dbReference type="Proteomes" id="UP000663918"/>
    </source>
</evidence>
<feature type="transmembrane region" description="Helical" evidence="1">
    <location>
        <begin position="139"/>
        <end position="172"/>
    </location>
</feature>
<name>A0A975BZS6_9CAUL</name>
<protein>
    <submittedName>
        <fullName evidence="2">DUF1700 domain-containing protein</fullName>
    </submittedName>
</protein>
<dbReference type="Proteomes" id="UP000663918">
    <property type="component" value="Chromosome"/>
</dbReference>
<feature type="transmembrane region" description="Helical" evidence="1">
    <location>
        <begin position="107"/>
        <end position="127"/>
    </location>
</feature>
<keyword evidence="1" id="KW-1133">Transmembrane helix</keyword>
<proteinExistence type="predicted"/>
<keyword evidence="1" id="KW-0812">Transmembrane</keyword>
<keyword evidence="3" id="KW-1185">Reference proteome</keyword>